<feature type="compositionally biased region" description="Polar residues" evidence="2">
    <location>
        <begin position="83"/>
        <end position="103"/>
    </location>
</feature>
<gene>
    <name evidence="4" type="ORF">COLO4_37094</name>
</gene>
<comment type="caution">
    <text evidence="4">The sequence shown here is derived from an EMBL/GenBank/DDBJ whole genome shotgun (WGS) entry which is preliminary data.</text>
</comment>
<dbReference type="AlphaFoldDB" id="A0A1R3G3D0"/>
<evidence type="ECO:0000313" key="4">
    <source>
        <dbReference type="EMBL" id="OMO52586.1"/>
    </source>
</evidence>
<feature type="compositionally biased region" description="Polar residues" evidence="2">
    <location>
        <begin position="1"/>
        <end position="37"/>
    </location>
</feature>
<keyword evidence="5" id="KW-1185">Reference proteome</keyword>
<dbReference type="PRINTS" id="PR00364">
    <property type="entry name" value="DISEASERSIST"/>
</dbReference>
<feature type="region of interest" description="Disordered" evidence="2">
    <location>
        <begin position="1"/>
        <end position="104"/>
    </location>
</feature>
<dbReference type="Pfam" id="PF00931">
    <property type="entry name" value="NB-ARC"/>
    <property type="match status" value="1"/>
</dbReference>
<name>A0A1R3G3D0_9ROSI</name>
<accession>A0A1R3G3D0</accession>
<organism evidence="4 5">
    <name type="scientific">Corchorus olitorius</name>
    <dbReference type="NCBI Taxonomy" id="93759"/>
    <lineage>
        <taxon>Eukaryota</taxon>
        <taxon>Viridiplantae</taxon>
        <taxon>Streptophyta</taxon>
        <taxon>Embryophyta</taxon>
        <taxon>Tracheophyta</taxon>
        <taxon>Spermatophyta</taxon>
        <taxon>Magnoliopsida</taxon>
        <taxon>eudicotyledons</taxon>
        <taxon>Gunneridae</taxon>
        <taxon>Pentapetalae</taxon>
        <taxon>rosids</taxon>
        <taxon>malvids</taxon>
        <taxon>Malvales</taxon>
        <taxon>Malvaceae</taxon>
        <taxon>Grewioideae</taxon>
        <taxon>Apeibeae</taxon>
        <taxon>Corchorus</taxon>
    </lineage>
</organism>
<dbReference type="GO" id="GO:0006952">
    <property type="term" value="P:defense response"/>
    <property type="evidence" value="ECO:0007669"/>
    <property type="project" value="UniProtKB-KW"/>
</dbReference>
<evidence type="ECO:0000259" key="3">
    <source>
        <dbReference type="SMART" id="SM00382"/>
    </source>
</evidence>
<dbReference type="SMART" id="SM00382">
    <property type="entry name" value="AAA"/>
    <property type="match status" value="1"/>
</dbReference>
<proteinExistence type="predicted"/>
<dbReference type="SUPFAM" id="SSF52540">
    <property type="entry name" value="P-loop containing nucleoside triphosphate hydrolases"/>
    <property type="match status" value="1"/>
</dbReference>
<dbReference type="OrthoDB" id="1900634at2759"/>
<dbReference type="InterPro" id="IPR027417">
    <property type="entry name" value="P-loop_NTPase"/>
</dbReference>
<feature type="domain" description="AAA+ ATPase" evidence="3">
    <location>
        <begin position="142"/>
        <end position="286"/>
    </location>
</feature>
<evidence type="ECO:0000256" key="1">
    <source>
        <dbReference type="ARBA" id="ARBA00022821"/>
    </source>
</evidence>
<dbReference type="Gene3D" id="3.40.50.300">
    <property type="entry name" value="P-loop containing nucleotide triphosphate hydrolases"/>
    <property type="match status" value="1"/>
</dbReference>
<dbReference type="GO" id="GO:0043531">
    <property type="term" value="F:ADP binding"/>
    <property type="evidence" value="ECO:0007669"/>
    <property type="project" value="InterPro"/>
</dbReference>
<dbReference type="InterPro" id="IPR003593">
    <property type="entry name" value="AAA+_ATPase"/>
</dbReference>
<dbReference type="EMBL" id="AWUE01023834">
    <property type="protein sequence ID" value="OMO52586.1"/>
    <property type="molecule type" value="Genomic_DNA"/>
</dbReference>
<sequence length="375" mass="42133">MANSSEHQNGRSSMNGSKSNHQTKPTTLYDLYQSTLPALSDPDKSNKSKFTNLVDKIRKPAARIDTQLSNTSQKEEDEPAAAASTNSGMAPIQTQNSLGVGNSSHKKKYFPRNYKYPPKVRGFERDEMSLEIMLLEGGGNGSFKTIGVVGLPGVGKTTLCRLILKNERVKESYGQMIWVSRSETEKPKTEEEQTGVTEEVMENSDQLKEFFRALNEKLKEKKYLIVVDDVGEREGDDESYEVLKTCFDKLPKEEGGAVMVISRSEEIAKKVMVEEKNFHRLMPLSDLGSCWLIYKDAVKDSEQRENYPLPSNDVMEELMKKCGGLPGAAQLLGKIKGSKTTLSIWTAVKAIAFIQKLQKKRQQRRGDYNQIMILN</sequence>
<dbReference type="PANTHER" id="PTHR36766">
    <property type="entry name" value="PLANT BROAD-SPECTRUM MILDEW RESISTANCE PROTEIN RPW8"/>
    <property type="match status" value="1"/>
</dbReference>
<dbReference type="InterPro" id="IPR002182">
    <property type="entry name" value="NB-ARC"/>
</dbReference>
<dbReference type="PANTHER" id="PTHR36766:SF55">
    <property type="entry name" value="OS11G0492900 PROTEIN"/>
    <property type="match status" value="1"/>
</dbReference>
<evidence type="ECO:0000256" key="2">
    <source>
        <dbReference type="SAM" id="MobiDB-lite"/>
    </source>
</evidence>
<reference evidence="5" key="1">
    <citation type="submission" date="2013-09" db="EMBL/GenBank/DDBJ databases">
        <title>Corchorus olitorius genome sequencing.</title>
        <authorList>
            <person name="Alam M."/>
            <person name="Haque M.S."/>
            <person name="Islam M.S."/>
            <person name="Emdad E.M."/>
            <person name="Islam M.M."/>
            <person name="Ahmed B."/>
            <person name="Halim A."/>
            <person name="Hossen Q.M.M."/>
            <person name="Hossain M.Z."/>
            <person name="Ahmed R."/>
            <person name="Khan M.M."/>
            <person name="Islam R."/>
            <person name="Rashid M.M."/>
            <person name="Khan S.A."/>
            <person name="Rahman M.S."/>
            <person name="Alam M."/>
            <person name="Yahiya A.S."/>
            <person name="Khan M.S."/>
            <person name="Azam M.S."/>
            <person name="Haque T."/>
            <person name="Lashkar M.Z.H."/>
            <person name="Akhand A.I."/>
            <person name="Morshed G."/>
            <person name="Roy S."/>
            <person name="Uddin K.S."/>
            <person name="Rabeya T."/>
            <person name="Hossain A.S."/>
            <person name="Chowdhury A."/>
            <person name="Snigdha A.R."/>
            <person name="Mortoza M.S."/>
            <person name="Matin S.A."/>
            <person name="Hoque S.M.E."/>
            <person name="Islam M.K."/>
            <person name="Roy D.K."/>
            <person name="Haider R."/>
            <person name="Moosa M.M."/>
            <person name="Elias S.M."/>
            <person name="Hasan A.M."/>
            <person name="Jahan S."/>
            <person name="Shafiuddin M."/>
            <person name="Mahmood N."/>
            <person name="Shommy N.S."/>
        </authorList>
    </citation>
    <scope>NUCLEOTIDE SEQUENCE [LARGE SCALE GENOMIC DNA]</scope>
    <source>
        <strain evidence="5">cv. O-4</strain>
    </source>
</reference>
<dbReference type="Proteomes" id="UP000187203">
    <property type="component" value="Unassembled WGS sequence"/>
</dbReference>
<protein>
    <submittedName>
        <fullName evidence="4">Disease resistance protein</fullName>
    </submittedName>
</protein>
<keyword evidence="1" id="KW-0611">Plant defense</keyword>
<evidence type="ECO:0000313" key="5">
    <source>
        <dbReference type="Proteomes" id="UP000187203"/>
    </source>
</evidence>